<feature type="region of interest" description="Disordered" evidence="10">
    <location>
        <begin position="1"/>
        <end position="25"/>
    </location>
</feature>
<dbReference type="GO" id="GO:0008270">
    <property type="term" value="F:zinc ion binding"/>
    <property type="evidence" value="ECO:0007669"/>
    <property type="project" value="UniProtKB-KW"/>
</dbReference>
<keyword evidence="5 8" id="KW-0863">Zinc-finger</keyword>
<dbReference type="PANTHER" id="PTHR31717:SF58">
    <property type="entry name" value="ZINC FINGER PROTEIN CONSTANS-LIKE 13"/>
    <property type="match status" value="1"/>
</dbReference>
<keyword evidence="14" id="KW-1185">Reference proteome</keyword>
<feature type="domain" description="CCT" evidence="12">
    <location>
        <begin position="353"/>
        <end position="395"/>
    </location>
</feature>
<comment type="caution">
    <text evidence="13">The sequence shown here is derived from an EMBL/GenBank/DDBJ whole genome shotgun (WGS) entry which is preliminary data.</text>
</comment>
<evidence type="ECO:0000313" key="14">
    <source>
        <dbReference type="Proteomes" id="UP001415857"/>
    </source>
</evidence>
<reference evidence="13 14" key="1">
    <citation type="journal article" date="2024" name="Plant J.">
        <title>Genome sequences and population genomics reveal climatic adaptation and genomic divergence between two closely related sweetgum species.</title>
        <authorList>
            <person name="Xu W.Q."/>
            <person name="Ren C.Q."/>
            <person name="Zhang X.Y."/>
            <person name="Comes H.P."/>
            <person name="Liu X.H."/>
            <person name="Li Y.G."/>
            <person name="Kettle C.J."/>
            <person name="Jalonen R."/>
            <person name="Gaisberger H."/>
            <person name="Ma Y.Z."/>
            <person name="Qiu Y.X."/>
        </authorList>
    </citation>
    <scope>NUCLEOTIDE SEQUENCE [LARGE SCALE GENOMIC DNA]</scope>
    <source>
        <strain evidence="13">Hangzhou</strain>
    </source>
</reference>
<evidence type="ECO:0000313" key="13">
    <source>
        <dbReference type="EMBL" id="KAK9281990.1"/>
    </source>
</evidence>
<evidence type="ECO:0000256" key="8">
    <source>
        <dbReference type="PROSITE-ProRule" id="PRU00024"/>
    </source>
</evidence>
<dbReference type="PROSITE" id="PS50119">
    <property type="entry name" value="ZF_BBOX"/>
    <property type="match status" value="2"/>
</dbReference>
<evidence type="ECO:0000256" key="7">
    <source>
        <dbReference type="ARBA" id="ARBA00023242"/>
    </source>
</evidence>
<dbReference type="GO" id="GO:0006355">
    <property type="term" value="P:regulation of DNA-templated transcription"/>
    <property type="evidence" value="ECO:0007669"/>
    <property type="project" value="UniProtKB-ARBA"/>
</dbReference>
<evidence type="ECO:0000256" key="1">
    <source>
        <dbReference type="ARBA" id="ARBA00004123"/>
    </source>
</evidence>
<dbReference type="GO" id="GO:0005634">
    <property type="term" value="C:nucleus"/>
    <property type="evidence" value="ECO:0007669"/>
    <property type="project" value="UniProtKB-SubCell"/>
</dbReference>
<evidence type="ECO:0000256" key="3">
    <source>
        <dbReference type="ARBA" id="ARBA00022723"/>
    </source>
</evidence>
<dbReference type="InterPro" id="IPR010402">
    <property type="entry name" value="CCT_domain"/>
</dbReference>
<feature type="domain" description="B box-type" evidence="11">
    <location>
        <begin position="29"/>
        <end position="76"/>
    </location>
</feature>
<dbReference type="Pfam" id="PF00643">
    <property type="entry name" value="zf-B_box"/>
    <property type="match status" value="1"/>
</dbReference>
<name>A0AAP0RU62_LIQFO</name>
<dbReference type="SMART" id="SM00336">
    <property type="entry name" value="BBOX"/>
    <property type="match status" value="2"/>
</dbReference>
<gene>
    <name evidence="13" type="ORF">L1049_004901</name>
</gene>
<protein>
    <submittedName>
        <fullName evidence="13">Uncharacterized protein</fullName>
    </submittedName>
</protein>
<comment type="subcellular location">
    <subcellularLocation>
        <location evidence="1 9">Nucleus</location>
    </subcellularLocation>
</comment>
<dbReference type="PROSITE" id="PS51017">
    <property type="entry name" value="CCT"/>
    <property type="match status" value="1"/>
</dbReference>
<dbReference type="PANTHER" id="PTHR31717">
    <property type="entry name" value="ZINC FINGER PROTEIN CONSTANS-LIKE 10"/>
    <property type="match status" value="1"/>
</dbReference>
<dbReference type="CDD" id="cd19821">
    <property type="entry name" value="Bbox1_BBX-like"/>
    <property type="match status" value="1"/>
</dbReference>
<evidence type="ECO:0000256" key="5">
    <source>
        <dbReference type="ARBA" id="ARBA00022771"/>
    </source>
</evidence>
<keyword evidence="6" id="KW-0862">Zinc</keyword>
<evidence type="ECO:0000259" key="11">
    <source>
        <dbReference type="PROSITE" id="PS50119"/>
    </source>
</evidence>
<evidence type="ECO:0000256" key="2">
    <source>
        <dbReference type="ARBA" id="ARBA00010024"/>
    </source>
</evidence>
<accession>A0AAP0RU62</accession>
<comment type="similarity">
    <text evidence="2">Belongs to the CONSTANS family.</text>
</comment>
<dbReference type="Proteomes" id="UP001415857">
    <property type="component" value="Unassembled WGS sequence"/>
</dbReference>
<feature type="compositionally biased region" description="Basic and acidic residues" evidence="10">
    <location>
        <begin position="1"/>
        <end position="19"/>
    </location>
</feature>
<evidence type="ECO:0000256" key="9">
    <source>
        <dbReference type="PROSITE-ProRule" id="PRU00357"/>
    </source>
</evidence>
<dbReference type="EMBL" id="JBBPBK010000007">
    <property type="protein sequence ID" value="KAK9281990.1"/>
    <property type="molecule type" value="Genomic_DNA"/>
</dbReference>
<sequence length="397" mass="44681">MSDSPRHPHPCFKEETPQHEEEEEQNTRSHQRLCDFCGDLTALLYCRADSARLCFACDREVHSTNQLFTKHTRSQLCDACDASPASILCSTEALVLCQNCDWERHNRSVSSIHDRRPLEGFTGCPPVFELCSIVGAEDMGNKGLFGSDESGGDCLGGSGVYGFSDYFVWETPTVGSFDDLIGSMDSSHGFQAIGVPPLPKNRNTACGRHKEEILRQLRELAKLEPDLNYDHEDVEPFVGFQPLVPEQFLKPRNMYTDCEHDAEPFVVTSSHEASAFQWCSDSGEATNQVFLPSTLLGSNREDSCLVPDKPSDIGSGVSHANGDHERKSQHLMITETSPVFPKVASHEFNSQERDTALSRYKEKKKTRRYDKHIRYESRKARAESRTRIKGRFAKIDH</sequence>
<evidence type="ECO:0000256" key="4">
    <source>
        <dbReference type="ARBA" id="ARBA00022737"/>
    </source>
</evidence>
<keyword evidence="4" id="KW-0677">Repeat</keyword>
<dbReference type="Pfam" id="PF06203">
    <property type="entry name" value="CCT"/>
    <property type="match status" value="1"/>
</dbReference>
<keyword evidence="7 9" id="KW-0539">Nucleus</keyword>
<evidence type="ECO:0000256" key="6">
    <source>
        <dbReference type="ARBA" id="ARBA00022833"/>
    </source>
</evidence>
<dbReference type="AlphaFoldDB" id="A0AAP0RU62"/>
<dbReference type="InterPro" id="IPR049808">
    <property type="entry name" value="CONSTANS-like_Bbox1"/>
</dbReference>
<organism evidence="13 14">
    <name type="scientific">Liquidambar formosana</name>
    <name type="common">Formosan gum</name>
    <dbReference type="NCBI Taxonomy" id="63359"/>
    <lineage>
        <taxon>Eukaryota</taxon>
        <taxon>Viridiplantae</taxon>
        <taxon>Streptophyta</taxon>
        <taxon>Embryophyta</taxon>
        <taxon>Tracheophyta</taxon>
        <taxon>Spermatophyta</taxon>
        <taxon>Magnoliopsida</taxon>
        <taxon>eudicotyledons</taxon>
        <taxon>Gunneridae</taxon>
        <taxon>Pentapetalae</taxon>
        <taxon>Saxifragales</taxon>
        <taxon>Altingiaceae</taxon>
        <taxon>Liquidambar</taxon>
    </lineage>
</organism>
<evidence type="ECO:0000259" key="12">
    <source>
        <dbReference type="PROSITE" id="PS51017"/>
    </source>
</evidence>
<feature type="domain" description="B box-type" evidence="11">
    <location>
        <begin position="72"/>
        <end position="118"/>
    </location>
</feature>
<dbReference type="InterPro" id="IPR000315">
    <property type="entry name" value="Znf_B-box"/>
</dbReference>
<keyword evidence="3" id="KW-0479">Metal-binding</keyword>
<proteinExistence type="inferred from homology"/>
<evidence type="ECO:0000256" key="10">
    <source>
        <dbReference type="SAM" id="MobiDB-lite"/>
    </source>
</evidence>